<dbReference type="EMBL" id="KV429044">
    <property type="protein sequence ID" value="KZT71781.1"/>
    <property type="molecule type" value="Genomic_DNA"/>
</dbReference>
<evidence type="ECO:0000313" key="3">
    <source>
        <dbReference type="Proteomes" id="UP000076727"/>
    </source>
</evidence>
<evidence type="ECO:0000313" key="2">
    <source>
        <dbReference type="EMBL" id="KZT71781.1"/>
    </source>
</evidence>
<dbReference type="AlphaFoldDB" id="A0A165SBY0"/>
<organism evidence="2 3">
    <name type="scientific">Daedalea quercina L-15889</name>
    <dbReference type="NCBI Taxonomy" id="1314783"/>
    <lineage>
        <taxon>Eukaryota</taxon>
        <taxon>Fungi</taxon>
        <taxon>Dikarya</taxon>
        <taxon>Basidiomycota</taxon>
        <taxon>Agaricomycotina</taxon>
        <taxon>Agaricomycetes</taxon>
        <taxon>Polyporales</taxon>
        <taxon>Fomitopsis</taxon>
    </lineage>
</organism>
<proteinExistence type="predicted"/>
<accession>A0A165SBY0</accession>
<dbReference type="Proteomes" id="UP000076727">
    <property type="component" value="Unassembled WGS sequence"/>
</dbReference>
<reference evidence="2 3" key="1">
    <citation type="journal article" date="2016" name="Mol. Biol. Evol.">
        <title>Comparative Genomics of Early-Diverging Mushroom-Forming Fungi Provides Insights into the Origins of Lignocellulose Decay Capabilities.</title>
        <authorList>
            <person name="Nagy L.G."/>
            <person name="Riley R."/>
            <person name="Tritt A."/>
            <person name="Adam C."/>
            <person name="Daum C."/>
            <person name="Floudas D."/>
            <person name="Sun H."/>
            <person name="Yadav J.S."/>
            <person name="Pangilinan J."/>
            <person name="Larsson K.H."/>
            <person name="Matsuura K."/>
            <person name="Barry K."/>
            <person name="Labutti K."/>
            <person name="Kuo R."/>
            <person name="Ohm R.A."/>
            <person name="Bhattacharya S.S."/>
            <person name="Shirouzu T."/>
            <person name="Yoshinaga Y."/>
            <person name="Martin F.M."/>
            <person name="Grigoriev I.V."/>
            <person name="Hibbett D.S."/>
        </authorList>
    </citation>
    <scope>NUCLEOTIDE SEQUENCE [LARGE SCALE GENOMIC DNA]</scope>
    <source>
        <strain evidence="2 3">L-15889</strain>
    </source>
</reference>
<protein>
    <submittedName>
        <fullName evidence="2">Uncharacterized protein</fullName>
    </submittedName>
</protein>
<keyword evidence="3" id="KW-1185">Reference proteome</keyword>
<feature type="compositionally biased region" description="Basic and acidic residues" evidence="1">
    <location>
        <begin position="7"/>
        <end position="16"/>
    </location>
</feature>
<sequence length="123" mass="13841">MTPKDFMQGRKRDLGTGRDAAGNRTYLRLEMGLRARDLLDESMGARARGPRRVAIGKARLARENAERRWRREARAVDRLPPGPCVGLNCEAGGVPVCSEEAWTRPSWRTARSPRKRPRAVCSL</sequence>
<evidence type="ECO:0000256" key="1">
    <source>
        <dbReference type="SAM" id="MobiDB-lite"/>
    </source>
</evidence>
<gene>
    <name evidence="2" type="ORF">DAEQUDRAFT_96850</name>
</gene>
<feature type="region of interest" description="Disordered" evidence="1">
    <location>
        <begin position="1"/>
        <end position="21"/>
    </location>
</feature>
<name>A0A165SBY0_9APHY</name>